<dbReference type="EC" id="7.6.2.3" evidence="13"/>
<dbReference type="Gene3D" id="1.20.1560.10">
    <property type="entry name" value="ABC transporter type 1, transmembrane domain"/>
    <property type="match status" value="2"/>
</dbReference>
<evidence type="ECO:0000259" key="18">
    <source>
        <dbReference type="PROSITE" id="PS50929"/>
    </source>
</evidence>
<keyword evidence="6" id="KW-0926">Vacuole</keyword>
<feature type="transmembrane region" description="Helical" evidence="16">
    <location>
        <begin position="803"/>
        <end position="829"/>
    </location>
</feature>
<dbReference type="CDD" id="cd03250">
    <property type="entry name" value="ABCC_MRP_domain1"/>
    <property type="match status" value="1"/>
</dbReference>
<evidence type="ECO:0000256" key="4">
    <source>
        <dbReference type="ARBA" id="ARBA00022448"/>
    </source>
</evidence>
<dbReference type="InterPro" id="IPR036640">
    <property type="entry name" value="ABC1_TM_sf"/>
</dbReference>
<feature type="transmembrane region" description="Helical" evidence="16">
    <location>
        <begin position="753"/>
        <end position="783"/>
    </location>
</feature>
<name>A0A443STM3_9ACAR</name>
<keyword evidence="7 16" id="KW-0812">Transmembrane</keyword>
<comment type="catalytic activity">
    <reaction evidence="14">
        <text>leukotriene C4(in) + ATP + H2O = leukotriene C4(out) + ADP + phosphate + H(+)</text>
        <dbReference type="Rhea" id="RHEA:38963"/>
        <dbReference type="ChEBI" id="CHEBI:15377"/>
        <dbReference type="ChEBI" id="CHEBI:15378"/>
        <dbReference type="ChEBI" id="CHEBI:30616"/>
        <dbReference type="ChEBI" id="CHEBI:43474"/>
        <dbReference type="ChEBI" id="CHEBI:57973"/>
        <dbReference type="ChEBI" id="CHEBI:456216"/>
    </reaction>
    <physiologicalReaction direction="left-to-right" evidence="14">
        <dbReference type="Rhea" id="RHEA:38964"/>
    </physiologicalReaction>
</comment>
<dbReference type="PROSITE" id="PS50929">
    <property type="entry name" value="ABC_TM1F"/>
    <property type="match status" value="2"/>
</dbReference>
<feature type="transmembrane region" description="Helical" evidence="16">
    <location>
        <begin position="257"/>
        <end position="277"/>
    </location>
</feature>
<feature type="region of interest" description="Disordered" evidence="15">
    <location>
        <begin position="690"/>
        <end position="734"/>
    </location>
</feature>
<dbReference type="GO" id="GO:0000323">
    <property type="term" value="C:lytic vacuole"/>
    <property type="evidence" value="ECO:0007669"/>
    <property type="project" value="UniProtKB-ARBA"/>
</dbReference>
<feature type="transmembrane region" description="Helical" evidence="16">
    <location>
        <begin position="233"/>
        <end position="251"/>
    </location>
</feature>
<dbReference type="CDD" id="cd18603">
    <property type="entry name" value="ABC_6TM_MRP1_2_3_6_D2_like"/>
    <property type="match status" value="1"/>
</dbReference>
<dbReference type="GO" id="GO:0005886">
    <property type="term" value="C:plasma membrane"/>
    <property type="evidence" value="ECO:0007669"/>
    <property type="project" value="UniProtKB-SubCell"/>
</dbReference>
<proteinExistence type="inferred from homology"/>
<evidence type="ECO:0000256" key="14">
    <source>
        <dbReference type="ARBA" id="ARBA00047523"/>
    </source>
</evidence>
<feature type="compositionally biased region" description="Low complexity" evidence="15">
    <location>
        <begin position="690"/>
        <end position="701"/>
    </location>
</feature>
<feature type="transmembrane region" description="Helical" evidence="16">
    <location>
        <begin position="12"/>
        <end position="29"/>
    </location>
</feature>
<evidence type="ECO:0000256" key="6">
    <source>
        <dbReference type="ARBA" id="ARBA00022554"/>
    </source>
</evidence>
<dbReference type="FunFam" id="3.40.50.300:FF:000293">
    <property type="entry name" value="ATP binding cassette subfamily C member 1"/>
    <property type="match status" value="1"/>
</dbReference>
<evidence type="ECO:0000256" key="16">
    <source>
        <dbReference type="SAM" id="Phobius"/>
    </source>
</evidence>
<evidence type="ECO:0000256" key="9">
    <source>
        <dbReference type="ARBA" id="ARBA00022741"/>
    </source>
</evidence>
<dbReference type="CDD" id="cd03244">
    <property type="entry name" value="ABCC_MRP_domain2"/>
    <property type="match status" value="1"/>
</dbReference>
<dbReference type="VEuPathDB" id="VectorBase:LDEU001200"/>
<feature type="domain" description="ABC transmembrane type-1" evidence="18">
    <location>
        <begin position="761"/>
        <end position="1043"/>
    </location>
</feature>
<dbReference type="Pfam" id="PF00664">
    <property type="entry name" value="ABC_membrane"/>
    <property type="match status" value="2"/>
</dbReference>
<evidence type="ECO:0000256" key="13">
    <source>
        <dbReference type="ARBA" id="ARBA00024220"/>
    </source>
</evidence>
<keyword evidence="11 16" id="KW-1133">Transmembrane helix</keyword>
<dbReference type="NCBIfam" id="TIGR00957">
    <property type="entry name" value="MRP_assoc_pro"/>
    <property type="match status" value="1"/>
</dbReference>
<keyword evidence="12 16" id="KW-0472">Membrane</keyword>
<evidence type="ECO:0000256" key="8">
    <source>
        <dbReference type="ARBA" id="ARBA00022737"/>
    </source>
</evidence>
<evidence type="ECO:0000256" key="11">
    <source>
        <dbReference type="ARBA" id="ARBA00022989"/>
    </source>
</evidence>
<reference evidence="19 20" key="1">
    <citation type="journal article" date="2018" name="Gigascience">
        <title>Genomes of trombidid mites reveal novel predicted allergens and laterally-transferred genes associated with secondary metabolism.</title>
        <authorList>
            <person name="Dong X."/>
            <person name="Chaisiri K."/>
            <person name="Xia D."/>
            <person name="Armstrong S.D."/>
            <person name="Fang Y."/>
            <person name="Donnelly M.J."/>
            <person name="Kadowaki T."/>
            <person name="McGarry J.W."/>
            <person name="Darby A.C."/>
            <person name="Makepeace B.L."/>
        </authorList>
    </citation>
    <scope>NUCLEOTIDE SEQUENCE [LARGE SCALE GENOMIC DNA]</scope>
    <source>
        <strain evidence="19">UoL-UT</strain>
    </source>
</reference>
<sequence>MQNICPVESSSFLSYITFWWVNPLVVLGVKRPLQQKDMWDLSLENRTAEILKLFNKYWQKSVIRGMKFVRKDYAVGQVAGDDNEIRVHIISSLFKTFKGRLLLAALYKLIDSLLTFVNPIVLDFLITFVASDEPMWKGYVYASTMFFSSMAQSLFSSQYEYLIYNTGLRMRACMTSVVYKKVTLHLSNACFSMSNFMQSLKLSTSGRRDFTTGEIVNLMAVDTQRVIDYIHTINLLWSAPLQVGISLYLLWAQLGVATLSGVFVMIILVPINGVVTAKLRKLQVSIMKAKDKRTKLMNEILNGIKILKLYAWENSFVEQVRNIRDVEVDALKKQAYYAGGVTFAFSCAPFFVALASFATYVLIDPKNVLDPNKAFVSLSLFNILRIPLALLPILITSGAMFLVSVRRINKYLQGDELDENAVTHDNDPDNPITVSKASFSWSNTDEPVLHDINLQIKTNKLVAVVGQVGSGKSSILSAILGDMYKKKGSVNVSGSIAYVPQQAWIMNETLRQNILFTKSMDETKYKRVLSACALEPDLKILEGGDMCEIGEKGINLSGGQKQRVSLARAVYANADLYLFDDPLSAVDSHVGRHLFEQVIGPTGLLKNKTRVVVTHKITILPQCDEIIVMKDGFISERGSYKELLEKKGDFAEILVQFLAEHDEEIPEEDMSVIEEMKASVKPELERHISQISQSKSSLSGDSELRNRKSSVRSQDSDRKKSISKSPAKARLTESEQQQVGSIKFEVYKDYIKAVGVFGATVTVVSFMLANVFNVLSSLWLTAWSNDANDPQNFNNTAQRDYRLGVYGGLGSGETVFILFSSITLNLACLRASKVLHNGMIERILLAPMSFFDTTPLGRILNRFSKDIDSADVTLRFNLRMLISQFCRTVSSLVIISMETPIFLVTVIPLGIIYYMVQKYYVTTSRQLKRIESTTRSPIYSHFSETVTGSTSIRAYGASEQLIQECHNRIDINHSSYFSSIAANRWLETRLQFLGYIIIFLAAIFAVVLRDKLSPGIAGLSISYSLTITMTLNMLVRASSDVETNMVAVERCLEYNKTPVEAPQYIESKKPKDNWPQKGGIKLVDYSTRYRDGLKLVLNKINCEINPGEKIGIVGRTGAGKSSLTLALFRLIEPTEGTIIVDDVDVCEIGLHDLRSRLTIIPQDPVLFTGTLRMNLDPFSKYSDEQVWKSLELAHLKSFVASLGAGLSYEISEGGENLSVGQRQLVCLARALLRKSKILVLDEATAAVDYETDELIQATIRKEFENSSVVTIAHRLNTIMDYDRLIIVDNGSIIEFDSPKNLLENTQSYFYSMAKDSGLV</sequence>
<dbReference type="PANTHER" id="PTHR24223:SF443">
    <property type="entry name" value="MULTIDRUG-RESISTANCE LIKE PROTEIN 1, ISOFORM I"/>
    <property type="match status" value="1"/>
</dbReference>
<evidence type="ECO:0000256" key="3">
    <source>
        <dbReference type="ARBA" id="ARBA00009726"/>
    </source>
</evidence>
<comment type="caution">
    <text evidence="19">The sequence shown here is derived from an EMBL/GenBank/DDBJ whole genome shotgun (WGS) entry which is preliminary data.</text>
</comment>
<dbReference type="GO" id="GO:0015431">
    <property type="term" value="F:ABC-type glutathione S-conjugate transporter activity"/>
    <property type="evidence" value="ECO:0007669"/>
    <property type="project" value="UniProtKB-EC"/>
</dbReference>
<keyword evidence="20" id="KW-1185">Reference proteome</keyword>
<dbReference type="InterPro" id="IPR003593">
    <property type="entry name" value="AAA+_ATPase"/>
</dbReference>
<evidence type="ECO:0000313" key="19">
    <source>
        <dbReference type="EMBL" id="RWS30840.1"/>
    </source>
</evidence>
<keyword evidence="9" id="KW-0547">Nucleotide-binding</keyword>
<dbReference type="SUPFAM" id="SSF90123">
    <property type="entry name" value="ABC transporter transmembrane region"/>
    <property type="match status" value="2"/>
</dbReference>
<feature type="transmembrane region" description="Helical" evidence="16">
    <location>
        <begin position="383"/>
        <end position="403"/>
    </location>
</feature>
<dbReference type="EMBL" id="NCKV01000356">
    <property type="protein sequence ID" value="RWS30840.1"/>
    <property type="molecule type" value="Genomic_DNA"/>
</dbReference>
<dbReference type="CDD" id="cd18595">
    <property type="entry name" value="ABC_6TM_MRP1_2_3_6_D1_like"/>
    <property type="match status" value="1"/>
</dbReference>
<keyword evidence="8" id="KW-0677">Repeat</keyword>
<comment type="similarity">
    <text evidence="3">Belongs to the ABC transporter superfamily. ABCC family. Conjugate transporter (TC 3.A.1.208) subfamily.</text>
</comment>
<evidence type="ECO:0000256" key="2">
    <source>
        <dbReference type="ARBA" id="ARBA00004651"/>
    </source>
</evidence>
<dbReference type="InterPro" id="IPR050173">
    <property type="entry name" value="ABC_transporter_C-like"/>
</dbReference>
<dbReference type="InterPro" id="IPR003439">
    <property type="entry name" value="ABC_transporter-like_ATP-bd"/>
</dbReference>
<evidence type="ECO:0000256" key="10">
    <source>
        <dbReference type="ARBA" id="ARBA00022840"/>
    </source>
</evidence>
<dbReference type="GO" id="GO:0016887">
    <property type="term" value="F:ATP hydrolysis activity"/>
    <property type="evidence" value="ECO:0007669"/>
    <property type="project" value="InterPro"/>
</dbReference>
<keyword evidence="10" id="KW-0067">ATP-binding</keyword>
<dbReference type="InterPro" id="IPR005292">
    <property type="entry name" value="MRP"/>
</dbReference>
<feature type="transmembrane region" description="Helical" evidence="16">
    <location>
        <begin position="889"/>
        <end position="916"/>
    </location>
</feature>
<dbReference type="PANTHER" id="PTHR24223">
    <property type="entry name" value="ATP-BINDING CASSETTE SUB-FAMILY C"/>
    <property type="match status" value="1"/>
</dbReference>
<dbReference type="FunFam" id="1.20.1560.10:FF:000020">
    <property type="entry name" value="ABC metal ion transporter"/>
    <property type="match status" value="1"/>
</dbReference>
<dbReference type="Proteomes" id="UP000288716">
    <property type="component" value="Unassembled WGS sequence"/>
</dbReference>
<evidence type="ECO:0000256" key="1">
    <source>
        <dbReference type="ARBA" id="ARBA00004128"/>
    </source>
</evidence>
<keyword evidence="5" id="KW-1003">Cell membrane</keyword>
<comment type="subcellular location">
    <subcellularLocation>
        <location evidence="2">Cell membrane</location>
        <topology evidence="2">Multi-pass membrane protein</topology>
    </subcellularLocation>
    <subcellularLocation>
        <location evidence="1">Vacuole membrane</location>
        <topology evidence="1">Multi-pass membrane protein</topology>
    </subcellularLocation>
</comment>
<dbReference type="Pfam" id="PF00005">
    <property type="entry name" value="ABC_tran"/>
    <property type="match status" value="2"/>
</dbReference>
<feature type="transmembrane region" description="Helical" evidence="16">
    <location>
        <begin position="341"/>
        <end position="363"/>
    </location>
</feature>
<dbReference type="STRING" id="299467.A0A443STM3"/>
<dbReference type="Gene3D" id="3.40.50.300">
    <property type="entry name" value="P-loop containing nucleotide triphosphate hydrolases"/>
    <property type="match status" value="2"/>
</dbReference>
<dbReference type="SUPFAM" id="SSF52540">
    <property type="entry name" value="P-loop containing nucleoside triphosphate hydrolases"/>
    <property type="match status" value="2"/>
</dbReference>
<dbReference type="PROSITE" id="PS00211">
    <property type="entry name" value="ABC_TRANSPORTER_1"/>
    <property type="match status" value="2"/>
</dbReference>
<evidence type="ECO:0000313" key="20">
    <source>
        <dbReference type="Proteomes" id="UP000288716"/>
    </source>
</evidence>
<dbReference type="OrthoDB" id="262778at2759"/>
<gene>
    <name evidence="19" type="ORF">B4U80_01542</name>
</gene>
<evidence type="ECO:0000256" key="5">
    <source>
        <dbReference type="ARBA" id="ARBA00022475"/>
    </source>
</evidence>
<dbReference type="FunFam" id="1.20.1560.10:FF:000001">
    <property type="entry name" value="ATP-binding cassette subfamily C member 1"/>
    <property type="match status" value="1"/>
</dbReference>
<feature type="transmembrane region" description="Helical" evidence="16">
    <location>
        <begin position="1015"/>
        <end position="1035"/>
    </location>
</feature>
<feature type="transmembrane region" description="Helical" evidence="16">
    <location>
        <begin position="101"/>
        <end position="126"/>
    </location>
</feature>
<dbReference type="GO" id="GO:0005774">
    <property type="term" value="C:vacuolar membrane"/>
    <property type="evidence" value="ECO:0007669"/>
    <property type="project" value="UniProtKB-SubCell"/>
</dbReference>
<dbReference type="InterPro" id="IPR017871">
    <property type="entry name" value="ABC_transporter-like_CS"/>
</dbReference>
<feature type="domain" description="ABC transporter" evidence="17">
    <location>
        <begin position="1080"/>
        <end position="1314"/>
    </location>
</feature>
<dbReference type="GO" id="GO:0005524">
    <property type="term" value="F:ATP binding"/>
    <property type="evidence" value="ECO:0007669"/>
    <property type="project" value="UniProtKB-KW"/>
</dbReference>
<evidence type="ECO:0000259" key="17">
    <source>
        <dbReference type="PROSITE" id="PS50893"/>
    </source>
</evidence>
<keyword evidence="4" id="KW-0813">Transport</keyword>
<feature type="transmembrane region" description="Helical" evidence="16">
    <location>
        <begin position="138"/>
        <end position="155"/>
    </location>
</feature>
<protein>
    <recommendedName>
        <fullName evidence="13">ABC-type glutathione-S-conjugate transporter</fullName>
        <ecNumber evidence="13">7.6.2.3</ecNumber>
    </recommendedName>
</protein>
<evidence type="ECO:0000256" key="12">
    <source>
        <dbReference type="ARBA" id="ARBA00023136"/>
    </source>
</evidence>
<organism evidence="19 20">
    <name type="scientific">Leptotrombidium deliense</name>
    <dbReference type="NCBI Taxonomy" id="299467"/>
    <lineage>
        <taxon>Eukaryota</taxon>
        <taxon>Metazoa</taxon>
        <taxon>Ecdysozoa</taxon>
        <taxon>Arthropoda</taxon>
        <taxon>Chelicerata</taxon>
        <taxon>Arachnida</taxon>
        <taxon>Acari</taxon>
        <taxon>Acariformes</taxon>
        <taxon>Trombidiformes</taxon>
        <taxon>Prostigmata</taxon>
        <taxon>Anystina</taxon>
        <taxon>Parasitengona</taxon>
        <taxon>Trombiculoidea</taxon>
        <taxon>Trombiculidae</taxon>
        <taxon>Leptotrombidium</taxon>
    </lineage>
</organism>
<dbReference type="SMART" id="SM00382">
    <property type="entry name" value="AAA"/>
    <property type="match status" value="2"/>
</dbReference>
<accession>A0A443STM3</accession>
<feature type="domain" description="ABC transporter" evidence="17">
    <location>
        <begin position="432"/>
        <end position="656"/>
    </location>
</feature>
<dbReference type="FunFam" id="3.40.50.300:FF:000074">
    <property type="entry name" value="Multidrug resistance-associated protein 5 isoform 1"/>
    <property type="match status" value="1"/>
</dbReference>
<feature type="transmembrane region" description="Helical" evidence="16">
    <location>
        <begin position="992"/>
        <end position="1008"/>
    </location>
</feature>
<evidence type="ECO:0000256" key="7">
    <source>
        <dbReference type="ARBA" id="ARBA00022692"/>
    </source>
</evidence>
<dbReference type="InterPro" id="IPR011527">
    <property type="entry name" value="ABC1_TM_dom"/>
</dbReference>
<evidence type="ECO:0000256" key="15">
    <source>
        <dbReference type="SAM" id="MobiDB-lite"/>
    </source>
</evidence>
<dbReference type="InterPro" id="IPR027417">
    <property type="entry name" value="P-loop_NTPase"/>
</dbReference>
<feature type="domain" description="ABC transmembrane type-1" evidence="18">
    <location>
        <begin position="102"/>
        <end position="400"/>
    </location>
</feature>
<dbReference type="PROSITE" id="PS50893">
    <property type="entry name" value="ABC_TRANSPORTER_2"/>
    <property type="match status" value="2"/>
</dbReference>